<proteinExistence type="predicted"/>
<protein>
    <submittedName>
        <fullName evidence="3">Uncharacterized protein</fullName>
    </submittedName>
</protein>
<gene>
    <name evidence="3" type="ORF">QYE76_041834</name>
</gene>
<evidence type="ECO:0000256" key="1">
    <source>
        <dbReference type="SAM" id="MobiDB-lite"/>
    </source>
</evidence>
<sequence length="438" mass="49491">MLYFIMVFETIIAAHSWGCSSAYYLQVHCTGIKSITCYYSTTIYWSFSKFIFYGLHREDTFACRRRCCSSSLNADDDRRGQGCCFGRQDLRSEAIAPEHLTRLLSPISVPLDSNAAGNEGGGDFGGFEEEDQGHFADQGKPPLDASLMPIEYSHYHQVGVNPPLYLFKRALADLAVRCRRSVPEVKGVRTERSEDSQMAWLVTCVVRGGEVAPVSEEFIDDVMERTWLNGMIRVFQEALDRLAFHHPEAVVDTGYRYLGQCDGAGQPVAGAPHVDSAHQLHQLEYLLHHTHTQQDRTQERCDLQETEIETLCTQLAAAHGDLASERKMRLAARRRVSPLKEKLASLKALTTQMEATIEELEDDGEDLRRENRSLLSDDDDYEEDDFDMEPDTEDEAFINDEDEEPEALMPEEDPEEPAFDDEDAPPAPEGPVVDLDYF</sequence>
<keyword evidence="2" id="KW-0732">Signal</keyword>
<feature type="compositionally biased region" description="Acidic residues" evidence="1">
    <location>
        <begin position="376"/>
        <end position="424"/>
    </location>
</feature>
<reference evidence="3" key="1">
    <citation type="submission" date="2023-07" db="EMBL/GenBank/DDBJ databases">
        <title>A chromosome-level genome assembly of Lolium multiflorum.</title>
        <authorList>
            <person name="Chen Y."/>
            <person name="Copetti D."/>
            <person name="Kolliker R."/>
            <person name="Studer B."/>
        </authorList>
    </citation>
    <scope>NUCLEOTIDE SEQUENCE</scope>
    <source>
        <strain evidence="3">02402/16</strain>
        <tissue evidence="3">Leaf</tissue>
    </source>
</reference>
<accession>A0AAD8WWE1</accession>
<evidence type="ECO:0000256" key="2">
    <source>
        <dbReference type="SAM" id="SignalP"/>
    </source>
</evidence>
<dbReference type="Proteomes" id="UP001231189">
    <property type="component" value="Unassembled WGS sequence"/>
</dbReference>
<keyword evidence="4" id="KW-1185">Reference proteome</keyword>
<name>A0AAD8WWE1_LOLMU</name>
<dbReference type="EMBL" id="JAUUTY010000002">
    <property type="protein sequence ID" value="KAK1680986.1"/>
    <property type="molecule type" value="Genomic_DNA"/>
</dbReference>
<dbReference type="AlphaFoldDB" id="A0AAD8WWE1"/>
<feature type="signal peptide" evidence="2">
    <location>
        <begin position="1"/>
        <end position="22"/>
    </location>
</feature>
<evidence type="ECO:0000313" key="3">
    <source>
        <dbReference type="EMBL" id="KAK1680986.1"/>
    </source>
</evidence>
<evidence type="ECO:0000313" key="4">
    <source>
        <dbReference type="Proteomes" id="UP001231189"/>
    </source>
</evidence>
<feature type="region of interest" description="Disordered" evidence="1">
    <location>
        <begin position="360"/>
        <end position="438"/>
    </location>
</feature>
<organism evidence="3 4">
    <name type="scientific">Lolium multiflorum</name>
    <name type="common">Italian ryegrass</name>
    <name type="synonym">Lolium perenne subsp. multiflorum</name>
    <dbReference type="NCBI Taxonomy" id="4521"/>
    <lineage>
        <taxon>Eukaryota</taxon>
        <taxon>Viridiplantae</taxon>
        <taxon>Streptophyta</taxon>
        <taxon>Embryophyta</taxon>
        <taxon>Tracheophyta</taxon>
        <taxon>Spermatophyta</taxon>
        <taxon>Magnoliopsida</taxon>
        <taxon>Liliopsida</taxon>
        <taxon>Poales</taxon>
        <taxon>Poaceae</taxon>
        <taxon>BOP clade</taxon>
        <taxon>Pooideae</taxon>
        <taxon>Poodae</taxon>
        <taxon>Poeae</taxon>
        <taxon>Poeae Chloroplast Group 2 (Poeae type)</taxon>
        <taxon>Loliodinae</taxon>
        <taxon>Loliinae</taxon>
        <taxon>Lolium</taxon>
    </lineage>
</organism>
<feature type="chain" id="PRO_5041948041" evidence="2">
    <location>
        <begin position="23"/>
        <end position="438"/>
    </location>
</feature>
<comment type="caution">
    <text evidence="3">The sequence shown here is derived from an EMBL/GenBank/DDBJ whole genome shotgun (WGS) entry which is preliminary data.</text>
</comment>